<dbReference type="AlphaFoldDB" id="A0AAF0Y4N1"/>
<evidence type="ECO:0000256" key="1">
    <source>
        <dbReference type="SAM" id="MobiDB-lite"/>
    </source>
</evidence>
<sequence>MTRTQLNRNANADTTSTLDVPAHALIDGQRVVWFSTPPPLLYGPAGVRLAQSEIMELRLAMGQREAVFDATKPFGLIPLQLEAVTPALVMQPWFAKLAPYLADSNVAVLWSTDAGGGGEAKAAHSSHSHTHGHLGGLKRELGRLTHKHHDRPPPAERAPRSPQHTGHVSALTALVAVGSVQHSPEAMHRLVGFDAELVADDIRRTGLGVFFGDDVEWLLRAPGGRTNSPGIVMP</sequence>
<protein>
    <submittedName>
        <fullName evidence="2">Uncharacterized protein</fullName>
    </submittedName>
</protein>
<keyword evidence="3" id="KW-1185">Reference proteome</keyword>
<accession>A0AAF0Y4N1</accession>
<evidence type="ECO:0000313" key="3">
    <source>
        <dbReference type="Proteomes" id="UP000827549"/>
    </source>
</evidence>
<gene>
    <name evidence="2" type="ORF">LOC62_03G003749</name>
</gene>
<dbReference type="EMBL" id="CP086716">
    <property type="protein sequence ID" value="WOO80238.1"/>
    <property type="molecule type" value="Genomic_DNA"/>
</dbReference>
<dbReference type="RefSeq" id="XP_062626270.1">
    <property type="nucleotide sequence ID" value="XM_062770286.1"/>
</dbReference>
<proteinExistence type="predicted"/>
<dbReference type="GeneID" id="87806990"/>
<name>A0AAF0Y4N1_9TREE</name>
<organism evidence="2 3">
    <name type="scientific">Vanrija pseudolonga</name>
    <dbReference type="NCBI Taxonomy" id="143232"/>
    <lineage>
        <taxon>Eukaryota</taxon>
        <taxon>Fungi</taxon>
        <taxon>Dikarya</taxon>
        <taxon>Basidiomycota</taxon>
        <taxon>Agaricomycotina</taxon>
        <taxon>Tremellomycetes</taxon>
        <taxon>Trichosporonales</taxon>
        <taxon>Trichosporonaceae</taxon>
        <taxon>Vanrija</taxon>
    </lineage>
</organism>
<feature type="region of interest" description="Disordered" evidence="1">
    <location>
        <begin position="146"/>
        <end position="166"/>
    </location>
</feature>
<dbReference type="Proteomes" id="UP000827549">
    <property type="component" value="Chromosome 3"/>
</dbReference>
<evidence type="ECO:0000313" key="2">
    <source>
        <dbReference type="EMBL" id="WOO80238.1"/>
    </source>
</evidence>
<reference evidence="2" key="1">
    <citation type="submission" date="2023-10" db="EMBL/GenBank/DDBJ databases">
        <authorList>
            <person name="Noh H."/>
        </authorList>
    </citation>
    <scope>NUCLEOTIDE SEQUENCE</scope>
    <source>
        <strain evidence="2">DUCC4014</strain>
    </source>
</reference>